<evidence type="ECO:0000256" key="1">
    <source>
        <dbReference type="SAM" id="SignalP"/>
    </source>
</evidence>
<evidence type="ECO:0000313" key="4">
    <source>
        <dbReference type="EMBL" id="WDG11426.1"/>
    </source>
</evidence>
<dbReference type="Pfam" id="PF10973">
    <property type="entry name" value="DUF2799"/>
    <property type="match status" value="1"/>
</dbReference>
<dbReference type="RefSeq" id="WP_005429368.1">
    <property type="nucleotide sequence ID" value="NZ_BBKG01000043.1"/>
</dbReference>
<proteinExistence type="predicted"/>
<protein>
    <submittedName>
        <fullName evidence="2">DUF2799 domain-containing protein</fullName>
    </submittedName>
</protein>
<evidence type="ECO:0000313" key="3">
    <source>
        <dbReference type="EMBL" id="UTZ34173.1"/>
    </source>
</evidence>
<evidence type="ECO:0000313" key="2">
    <source>
        <dbReference type="EMBL" id="UTZ29526.1"/>
    </source>
</evidence>
<dbReference type="EMBL" id="CP050468">
    <property type="protein sequence ID" value="UTZ29526.1"/>
    <property type="molecule type" value="Genomic_DNA"/>
</dbReference>
<keyword evidence="6" id="KW-1185">Reference proteome</keyword>
<sequence length="170" mass="19401">MKRALLPLTLITLLSGCASMSPEECKTADWYNVGYQNGLNGNAPSIINSYTEDCNEAGVTPNRAQWKEGFDKGTIIYCSPDNGYTVGSEGREYYGVCSNKQFLENYQLGRQEYQRQQRIQQIDTEISVIDNQLDNNPDKENAKRLKEKRKRLADERSQLLTPTINFNLNF</sequence>
<dbReference type="Proteomes" id="UP001058687">
    <property type="component" value="Chromosome 2"/>
</dbReference>
<dbReference type="GeneID" id="67380292"/>
<dbReference type="Proteomes" id="UP001059912">
    <property type="component" value="Chromosome 2"/>
</dbReference>
<reference evidence="2" key="1">
    <citation type="submission" date="2020-03" db="EMBL/GenBank/DDBJ databases">
        <title>Five strains of Vibrio campbellii isolated from Mariana Trench.</title>
        <authorList>
            <person name="Liang J."/>
            <person name="Zhang X.-H."/>
        </authorList>
    </citation>
    <scope>NUCLEOTIDE SEQUENCE</scope>
    <source>
        <strain evidence="3">LJC013</strain>
        <strain evidence="2">LJC014</strain>
    </source>
</reference>
<dbReference type="OrthoDB" id="5917215at2"/>
<reference evidence="4" key="2">
    <citation type="submission" date="2023-02" db="EMBL/GenBank/DDBJ databases">
        <title>Isolation, identification, and genome analysis of Vibrio campbellii in the Penaeus vannamei larvae stage.</title>
        <authorList>
            <person name="Huang T."/>
            <person name="Zhang B."/>
        </authorList>
    </citation>
    <scope>NUCLEOTIDE SEQUENCE</scope>
    <source>
        <strain evidence="4">20220413_1</strain>
    </source>
</reference>
<dbReference type="Proteomes" id="UP001219537">
    <property type="component" value="Chromosome 2"/>
</dbReference>
<feature type="signal peptide" evidence="1">
    <location>
        <begin position="1"/>
        <end position="20"/>
    </location>
</feature>
<name>A0A0A3EVP2_9VIBR</name>
<dbReference type="InterPro" id="IPR021242">
    <property type="entry name" value="DUF2799"/>
</dbReference>
<accession>A0A0A3EVP2</accession>
<gene>
    <name evidence="2" type="ORF">HB761_23320</name>
    <name evidence="3" type="ORF">HB762_23450</name>
    <name evidence="4" type="ORF">PUN50_19390</name>
</gene>
<dbReference type="PROSITE" id="PS51257">
    <property type="entry name" value="PROKAR_LIPOPROTEIN"/>
    <property type="match status" value="1"/>
</dbReference>
<evidence type="ECO:0000313" key="5">
    <source>
        <dbReference type="Proteomes" id="UP001058687"/>
    </source>
</evidence>
<dbReference type="EMBL" id="CP050471">
    <property type="protein sequence ID" value="UTZ34173.1"/>
    <property type="molecule type" value="Genomic_DNA"/>
</dbReference>
<keyword evidence="1" id="KW-0732">Signal</keyword>
<dbReference type="AlphaFoldDB" id="A0A0A3EVP2"/>
<feature type="chain" id="PRO_5015032598" evidence="1">
    <location>
        <begin position="21"/>
        <end position="170"/>
    </location>
</feature>
<dbReference type="EMBL" id="CP117989">
    <property type="protein sequence ID" value="WDG11426.1"/>
    <property type="molecule type" value="Genomic_DNA"/>
</dbReference>
<organism evidence="2 5">
    <name type="scientific">Vibrio campbellii</name>
    <dbReference type="NCBI Taxonomy" id="680"/>
    <lineage>
        <taxon>Bacteria</taxon>
        <taxon>Pseudomonadati</taxon>
        <taxon>Pseudomonadota</taxon>
        <taxon>Gammaproteobacteria</taxon>
        <taxon>Vibrionales</taxon>
        <taxon>Vibrionaceae</taxon>
        <taxon>Vibrio</taxon>
    </lineage>
</organism>
<evidence type="ECO:0000313" key="6">
    <source>
        <dbReference type="Proteomes" id="UP001059912"/>
    </source>
</evidence>